<keyword evidence="2" id="KW-0539">Nucleus</keyword>
<dbReference type="EMBL" id="CAICTM010000927">
    <property type="protein sequence ID" value="CAB9518376.1"/>
    <property type="molecule type" value="Genomic_DNA"/>
</dbReference>
<dbReference type="PANTHER" id="PTHR45625">
    <property type="entry name" value="PEPTIDYL-PROLYL CIS-TRANS ISOMERASE-RELATED"/>
    <property type="match status" value="1"/>
</dbReference>
<dbReference type="AlphaFoldDB" id="A0A9N8EBK5"/>
<dbReference type="SUPFAM" id="SSF50891">
    <property type="entry name" value="Cyclophilin-like"/>
    <property type="match status" value="1"/>
</dbReference>
<gene>
    <name evidence="5" type="ORF">SEMRO_929_G221300.1</name>
</gene>
<sequence length="445" mass="49643">MSRVYATEPAVAGRVIFETTDGPLEIFLWCCECPQTTRLFLQLCLDGFYQDMMFHRIVRNFLIQTGALRHESSSVDKSFSMSNPEAAGYRQAVGASEAMERRSYEVNSRIKFNHRGQVAMALGVDDSSKGAEDLQPQFFIILEDAPYLDSKHIVFGTISGPTIFNAMRIGRQVTDETTNQPVDLQNATRIQAVKILENPIHQDLVPQPSVPWRVKKTVEEETKPKKKKKKRKGKFNTNVLSFGAELDEEGGGGMPASKATKGMQSSHDVVESKVLGKHVDGKVKNRVHEEESKETVSDTDNKTLKKKQRVEADGDEEPTVPTAHNDTAEEPSMKFSSRRNRQEATSNDTGELKGEDRDKDGRKHKKPKEVLSKPKVSLVEACRLKYSKGKKSKKDREEETLSKLTSFRSTVQQKVEERKSSHSNGGGGEQQFVSSPHGSSGPTGQ</sequence>
<dbReference type="OrthoDB" id="442970at2759"/>
<dbReference type="GO" id="GO:0003755">
    <property type="term" value="F:peptidyl-prolyl cis-trans isomerase activity"/>
    <property type="evidence" value="ECO:0007669"/>
    <property type="project" value="InterPro"/>
</dbReference>
<dbReference type="InterPro" id="IPR029000">
    <property type="entry name" value="Cyclophilin-like_dom_sf"/>
</dbReference>
<keyword evidence="5" id="KW-0413">Isomerase</keyword>
<dbReference type="PANTHER" id="PTHR45625:SF6">
    <property type="entry name" value="SPLICEOSOME-ASSOCIATED PROTEIN CWC27 HOMOLOG"/>
    <property type="match status" value="1"/>
</dbReference>
<evidence type="ECO:0000313" key="5">
    <source>
        <dbReference type="EMBL" id="CAB9518376.1"/>
    </source>
</evidence>
<accession>A0A9N8EBK5</accession>
<organism evidence="5 6">
    <name type="scientific">Seminavis robusta</name>
    <dbReference type="NCBI Taxonomy" id="568900"/>
    <lineage>
        <taxon>Eukaryota</taxon>
        <taxon>Sar</taxon>
        <taxon>Stramenopiles</taxon>
        <taxon>Ochrophyta</taxon>
        <taxon>Bacillariophyta</taxon>
        <taxon>Bacillariophyceae</taxon>
        <taxon>Bacillariophycidae</taxon>
        <taxon>Naviculales</taxon>
        <taxon>Naviculaceae</taxon>
        <taxon>Seminavis</taxon>
    </lineage>
</organism>
<feature type="compositionally biased region" description="Polar residues" evidence="3">
    <location>
        <begin position="402"/>
        <end position="413"/>
    </location>
</feature>
<protein>
    <submittedName>
        <fullName evidence="5">Trans isomerase CWC27 homolog</fullName>
    </submittedName>
</protein>
<comment type="subcellular location">
    <subcellularLocation>
        <location evidence="1">Nucleus</location>
    </subcellularLocation>
</comment>
<dbReference type="Proteomes" id="UP001153069">
    <property type="component" value="Unassembled WGS sequence"/>
</dbReference>
<dbReference type="GO" id="GO:0071013">
    <property type="term" value="C:catalytic step 2 spliceosome"/>
    <property type="evidence" value="ECO:0007669"/>
    <property type="project" value="TreeGrafter"/>
</dbReference>
<feature type="compositionally biased region" description="Basic and acidic residues" evidence="3">
    <location>
        <begin position="277"/>
        <end position="303"/>
    </location>
</feature>
<keyword evidence="6" id="KW-1185">Reference proteome</keyword>
<feature type="region of interest" description="Disordered" evidence="3">
    <location>
        <begin position="215"/>
        <end position="445"/>
    </location>
</feature>
<evidence type="ECO:0000256" key="2">
    <source>
        <dbReference type="ARBA" id="ARBA00023242"/>
    </source>
</evidence>
<proteinExistence type="predicted"/>
<feature type="domain" description="PPIase cyclophilin-type" evidence="4">
    <location>
        <begin position="22"/>
        <end position="200"/>
    </location>
</feature>
<reference evidence="5" key="1">
    <citation type="submission" date="2020-06" db="EMBL/GenBank/DDBJ databases">
        <authorList>
            <consortium name="Plant Systems Biology data submission"/>
        </authorList>
    </citation>
    <scope>NUCLEOTIDE SEQUENCE</scope>
    <source>
        <strain evidence="5">D6</strain>
    </source>
</reference>
<dbReference type="Gene3D" id="2.40.100.10">
    <property type="entry name" value="Cyclophilin-like"/>
    <property type="match status" value="1"/>
</dbReference>
<evidence type="ECO:0000256" key="1">
    <source>
        <dbReference type="ARBA" id="ARBA00004123"/>
    </source>
</evidence>
<dbReference type="InterPro" id="IPR044666">
    <property type="entry name" value="Cyclophilin_A-like"/>
</dbReference>
<evidence type="ECO:0000256" key="3">
    <source>
        <dbReference type="SAM" id="MobiDB-lite"/>
    </source>
</evidence>
<evidence type="ECO:0000313" key="6">
    <source>
        <dbReference type="Proteomes" id="UP001153069"/>
    </source>
</evidence>
<dbReference type="InterPro" id="IPR002130">
    <property type="entry name" value="Cyclophilin-type_PPIase_dom"/>
</dbReference>
<comment type="caution">
    <text evidence="5">The sequence shown here is derived from an EMBL/GenBank/DDBJ whole genome shotgun (WGS) entry which is preliminary data.</text>
</comment>
<dbReference type="PROSITE" id="PS50072">
    <property type="entry name" value="CSA_PPIASE_2"/>
    <property type="match status" value="1"/>
</dbReference>
<feature type="compositionally biased region" description="Basic and acidic residues" evidence="3">
    <location>
        <begin position="350"/>
        <end position="361"/>
    </location>
</feature>
<dbReference type="PRINTS" id="PR00153">
    <property type="entry name" value="CSAPPISMRASE"/>
</dbReference>
<feature type="compositionally biased region" description="Polar residues" evidence="3">
    <location>
        <begin position="431"/>
        <end position="445"/>
    </location>
</feature>
<name>A0A9N8EBK5_9STRA</name>
<evidence type="ECO:0000259" key="4">
    <source>
        <dbReference type="PROSITE" id="PS50072"/>
    </source>
</evidence>
<feature type="compositionally biased region" description="Basic residues" evidence="3">
    <location>
        <begin position="224"/>
        <end position="234"/>
    </location>
</feature>
<dbReference type="Pfam" id="PF00160">
    <property type="entry name" value="Pro_isomerase"/>
    <property type="match status" value="1"/>
</dbReference>